<dbReference type="InterPro" id="IPR058031">
    <property type="entry name" value="AAA_lid_NorR"/>
</dbReference>
<dbReference type="GO" id="GO:0006355">
    <property type="term" value="P:regulation of DNA-templated transcription"/>
    <property type="evidence" value="ECO:0007669"/>
    <property type="project" value="InterPro"/>
</dbReference>
<dbReference type="EMBL" id="CAQJ01000007">
    <property type="protein sequence ID" value="CCQ89407.1"/>
    <property type="molecule type" value="Genomic_DNA"/>
</dbReference>
<dbReference type="PROSITE" id="PS00688">
    <property type="entry name" value="SIGMA54_INTERACT_3"/>
    <property type="match status" value="1"/>
</dbReference>
<dbReference type="RefSeq" id="WP_005005770.1">
    <property type="nucleotide sequence ID" value="NZ_HG422173.1"/>
</dbReference>
<dbReference type="Gene3D" id="3.40.50.300">
    <property type="entry name" value="P-loop containing nucleotide triphosphate hydrolases"/>
    <property type="match status" value="1"/>
</dbReference>
<keyword evidence="3" id="KW-0805">Transcription regulation</keyword>
<dbReference type="InterPro" id="IPR025662">
    <property type="entry name" value="Sigma_54_int_dom_ATP-bd_1"/>
</dbReference>
<dbReference type="PANTHER" id="PTHR32071">
    <property type="entry name" value="TRANSCRIPTIONAL REGULATORY PROTEIN"/>
    <property type="match status" value="1"/>
</dbReference>
<protein>
    <submittedName>
        <fullName evidence="11">PAS modulated sigma54 specific transcriptional regulator, Fis family</fullName>
    </submittedName>
</protein>
<dbReference type="NCBIfam" id="TIGR00229">
    <property type="entry name" value="sensory_box"/>
    <property type="match status" value="1"/>
</dbReference>
<dbReference type="GO" id="GO:0005524">
    <property type="term" value="F:ATP binding"/>
    <property type="evidence" value="ECO:0007669"/>
    <property type="project" value="UniProtKB-KW"/>
</dbReference>
<keyword evidence="2" id="KW-0067">ATP-binding</keyword>
<dbReference type="Pfam" id="PF02954">
    <property type="entry name" value="HTH_8"/>
    <property type="match status" value="1"/>
</dbReference>
<dbReference type="PROSITE" id="PS50113">
    <property type="entry name" value="PAC"/>
    <property type="match status" value="1"/>
</dbReference>
<dbReference type="OrthoDB" id="9814761at2"/>
<sequence>MRFDLHQVLDSARDGVFIVGRDHRLVLFNHACEELYNVSRQDVVNKACWKLSDFEKSWKEAARAGGRISYGELGAKKERMVLPHKSGKQVWVETIYTPILDEENNEIAYVMGVIKDITELKDMEREKERLQQEIGKIRGELGSKYDFSSIVGRSAPIMQVMKLAAEVAQENTTVMLVGESGTGKELVAKAIHYNSRRADKPFVALNCSAFPETLIESELFGYEKGAFTGAEKTKPGKIQLAYGGTLFLDEVTEMSPATQAKILRVIQEREFEPLGSVKPQRADIRIIAATNKDLEALVKKGQFRDDLFYRLFVYPIVIPPLRERPEDLGPLIDHLLEKFNHDMAKRIQGISPEALGMLKSYHWPGNVRELQNVMERLMILSKGEVIQVEDLPRYVVESMKLNHSREPETNDGIPPGFSLEDTVNQFEGRIIQKALKQCGHNKSRAANLLGLSRSTFRYKLSRLKGFENRN</sequence>
<evidence type="ECO:0000313" key="12">
    <source>
        <dbReference type="Proteomes" id="UP000011704"/>
    </source>
</evidence>
<gene>
    <name evidence="11" type="ORF">NITGR_1040025</name>
</gene>
<evidence type="ECO:0000259" key="10">
    <source>
        <dbReference type="PROSITE" id="PS50113"/>
    </source>
</evidence>
<dbReference type="CDD" id="cd00130">
    <property type="entry name" value="PAS"/>
    <property type="match status" value="1"/>
</dbReference>
<dbReference type="SMART" id="SM00086">
    <property type="entry name" value="PAC"/>
    <property type="match status" value="1"/>
</dbReference>
<keyword evidence="1" id="KW-0547">Nucleotide-binding</keyword>
<dbReference type="PROSITE" id="PS00675">
    <property type="entry name" value="SIGMA54_INTERACT_1"/>
    <property type="match status" value="1"/>
</dbReference>
<dbReference type="AlphaFoldDB" id="M1YVR9"/>
<evidence type="ECO:0000256" key="3">
    <source>
        <dbReference type="ARBA" id="ARBA00023015"/>
    </source>
</evidence>
<dbReference type="Gene3D" id="3.30.450.20">
    <property type="entry name" value="PAS domain"/>
    <property type="match status" value="1"/>
</dbReference>
<dbReference type="FunFam" id="3.40.50.300:FF:000006">
    <property type="entry name" value="DNA-binding transcriptional regulator NtrC"/>
    <property type="match status" value="1"/>
</dbReference>
<keyword evidence="7" id="KW-0175">Coiled coil</keyword>
<dbReference type="HOGENOM" id="CLU_000445_8_1_0"/>
<dbReference type="InterPro" id="IPR003593">
    <property type="entry name" value="AAA+_ATPase"/>
</dbReference>
<dbReference type="InParanoid" id="M1YVR9"/>
<dbReference type="InterPro" id="IPR001610">
    <property type="entry name" value="PAC"/>
</dbReference>
<dbReference type="STRING" id="1266370.NITGR_1040025"/>
<name>M1YVR9_NITG3</name>
<evidence type="ECO:0000259" key="8">
    <source>
        <dbReference type="PROSITE" id="PS50045"/>
    </source>
</evidence>
<dbReference type="InterPro" id="IPR002078">
    <property type="entry name" value="Sigma_54_int"/>
</dbReference>
<evidence type="ECO:0000256" key="7">
    <source>
        <dbReference type="SAM" id="Coils"/>
    </source>
</evidence>
<dbReference type="PROSITE" id="PS50045">
    <property type="entry name" value="SIGMA54_INTERACT_4"/>
    <property type="match status" value="1"/>
</dbReference>
<dbReference type="PRINTS" id="PR01590">
    <property type="entry name" value="HTHFIS"/>
</dbReference>
<keyword evidence="6" id="KW-0804">Transcription</keyword>
<dbReference type="PANTHER" id="PTHR32071:SF99">
    <property type="entry name" value="TRANSCRIPTIONAL REGULATORY PROTEIN"/>
    <property type="match status" value="1"/>
</dbReference>
<dbReference type="Pfam" id="PF25601">
    <property type="entry name" value="AAA_lid_14"/>
    <property type="match status" value="1"/>
</dbReference>
<keyword evidence="5" id="KW-0010">Activator</keyword>
<dbReference type="InterPro" id="IPR000700">
    <property type="entry name" value="PAS-assoc_C"/>
</dbReference>
<dbReference type="InterPro" id="IPR002197">
    <property type="entry name" value="HTH_Fis"/>
</dbReference>
<evidence type="ECO:0000256" key="5">
    <source>
        <dbReference type="ARBA" id="ARBA00023159"/>
    </source>
</evidence>
<dbReference type="InterPro" id="IPR027417">
    <property type="entry name" value="P-loop_NTPase"/>
</dbReference>
<accession>M1YVR9</accession>
<dbReference type="InterPro" id="IPR025944">
    <property type="entry name" value="Sigma_54_int_dom_CS"/>
</dbReference>
<dbReference type="InterPro" id="IPR035965">
    <property type="entry name" value="PAS-like_dom_sf"/>
</dbReference>
<dbReference type="Pfam" id="PF13426">
    <property type="entry name" value="PAS_9"/>
    <property type="match status" value="1"/>
</dbReference>
<evidence type="ECO:0000256" key="2">
    <source>
        <dbReference type="ARBA" id="ARBA00022840"/>
    </source>
</evidence>
<evidence type="ECO:0000313" key="11">
    <source>
        <dbReference type="EMBL" id="CCQ89407.1"/>
    </source>
</evidence>
<dbReference type="InterPro" id="IPR009057">
    <property type="entry name" value="Homeodomain-like_sf"/>
</dbReference>
<dbReference type="FunFam" id="1.10.8.60:FF:000014">
    <property type="entry name" value="DNA-binding transcriptional regulator NtrC"/>
    <property type="match status" value="1"/>
</dbReference>
<dbReference type="Gene3D" id="1.10.10.60">
    <property type="entry name" value="Homeodomain-like"/>
    <property type="match status" value="1"/>
</dbReference>
<evidence type="ECO:0000256" key="1">
    <source>
        <dbReference type="ARBA" id="ARBA00022741"/>
    </source>
</evidence>
<feature type="domain" description="PAS" evidence="9">
    <location>
        <begin position="1"/>
        <end position="46"/>
    </location>
</feature>
<evidence type="ECO:0000259" key="9">
    <source>
        <dbReference type="PROSITE" id="PS50112"/>
    </source>
</evidence>
<dbReference type="Gene3D" id="1.10.8.60">
    <property type="match status" value="1"/>
</dbReference>
<evidence type="ECO:0000256" key="4">
    <source>
        <dbReference type="ARBA" id="ARBA00023125"/>
    </source>
</evidence>
<feature type="coiled-coil region" evidence="7">
    <location>
        <begin position="113"/>
        <end position="140"/>
    </location>
</feature>
<keyword evidence="4" id="KW-0238">DNA-binding</keyword>
<keyword evidence="12" id="KW-1185">Reference proteome</keyword>
<dbReference type="SMART" id="SM00382">
    <property type="entry name" value="AAA"/>
    <property type="match status" value="1"/>
</dbReference>
<comment type="caution">
    <text evidence="11">The sequence shown here is derived from an EMBL/GenBank/DDBJ whole genome shotgun (WGS) entry which is preliminary data.</text>
</comment>
<dbReference type="CDD" id="cd00009">
    <property type="entry name" value="AAA"/>
    <property type="match status" value="1"/>
</dbReference>
<feature type="domain" description="Sigma-54 factor interaction" evidence="8">
    <location>
        <begin position="150"/>
        <end position="379"/>
    </location>
</feature>
<dbReference type="SUPFAM" id="SSF46689">
    <property type="entry name" value="Homeodomain-like"/>
    <property type="match status" value="1"/>
</dbReference>
<dbReference type="SUPFAM" id="SSF55785">
    <property type="entry name" value="PYP-like sensor domain (PAS domain)"/>
    <property type="match status" value="1"/>
</dbReference>
<dbReference type="GO" id="GO:0043565">
    <property type="term" value="F:sequence-specific DNA binding"/>
    <property type="evidence" value="ECO:0007669"/>
    <property type="project" value="InterPro"/>
</dbReference>
<dbReference type="SUPFAM" id="SSF52540">
    <property type="entry name" value="P-loop containing nucleoside triphosphate hydrolases"/>
    <property type="match status" value="1"/>
</dbReference>
<feature type="domain" description="PAC" evidence="10">
    <location>
        <begin position="75"/>
        <end position="129"/>
    </location>
</feature>
<reference evidence="11 12" key="1">
    <citation type="journal article" date="2013" name="Front. Microbiol.">
        <title>The genome of Nitrospina gracilis illuminates the metabolism and evolution of the major marine nitrite oxidizer.</title>
        <authorList>
            <person name="Luecker S."/>
            <person name="Nowka B."/>
            <person name="Rattei T."/>
            <person name="Spieck E."/>
            <person name="and Daims H."/>
        </authorList>
    </citation>
    <scope>NUCLEOTIDE SEQUENCE [LARGE SCALE GENOMIC DNA]</scope>
    <source>
        <strain evidence="11 12">3/211</strain>
    </source>
</reference>
<dbReference type="Proteomes" id="UP000011704">
    <property type="component" value="Unassembled WGS sequence"/>
</dbReference>
<organism evidence="11 12">
    <name type="scientific">Nitrospina gracilis (strain 3/211)</name>
    <dbReference type="NCBI Taxonomy" id="1266370"/>
    <lineage>
        <taxon>Bacteria</taxon>
        <taxon>Pseudomonadati</taxon>
        <taxon>Nitrospinota/Tectimicrobiota group</taxon>
        <taxon>Nitrospinota</taxon>
        <taxon>Nitrospinia</taxon>
        <taxon>Nitrospinales</taxon>
        <taxon>Nitrospinaceae</taxon>
        <taxon>Nitrospina</taxon>
    </lineage>
</organism>
<evidence type="ECO:0000256" key="6">
    <source>
        <dbReference type="ARBA" id="ARBA00023163"/>
    </source>
</evidence>
<dbReference type="PROSITE" id="PS50112">
    <property type="entry name" value="PAS"/>
    <property type="match status" value="1"/>
</dbReference>
<dbReference type="Pfam" id="PF00158">
    <property type="entry name" value="Sigma54_activat"/>
    <property type="match status" value="1"/>
</dbReference>
<dbReference type="InterPro" id="IPR000014">
    <property type="entry name" value="PAS"/>
</dbReference>
<proteinExistence type="predicted"/>